<evidence type="ECO:0000313" key="3">
    <source>
        <dbReference type="Proteomes" id="UP000317881"/>
    </source>
</evidence>
<sequence length="108" mass="12074">MVAKAERQSAGRDRRGRNPGFGILDHRHRVLAAVLSSRNTLTLTLAGQLIGRDRNTLSYHAHRTRPLLAFTGPELTPLLTRRPHPPRTLEALNRVIEQHDSEINSGNS</sequence>
<feature type="region of interest" description="Disordered" evidence="1">
    <location>
        <begin position="1"/>
        <end position="22"/>
    </location>
</feature>
<evidence type="ECO:0000256" key="1">
    <source>
        <dbReference type="SAM" id="MobiDB-lite"/>
    </source>
</evidence>
<keyword evidence="3" id="KW-1185">Reference proteome</keyword>
<dbReference type="Proteomes" id="UP000317881">
    <property type="component" value="Unassembled WGS sequence"/>
</dbReference>
<name>A0A4Y3VTC6_9ACTN</name>
<gene>
    <name evidence="2" type="ORF">SSP24_78890</name>
</gene>
<reference evidence="2 3" key="1">
    <citation type="submission" date="2019-06" db="EMBL/GenBank/DDBJ databases">
        <title>Whole genome shotgun sequence of Streptomyces spinoverrucosus NBRC 14228.</title>
        <authorList>
            <person name="Hosoyama A."/>
            <person name="Uohara A."/>
            <person name="Ohji S."/>
            <person name="Ichikawa N."/>
        </authorList>
    </citation>
    <scope>NUCLEOTIDE SEQUENCE [LARGE SCALE GENOMIC DNA]</scope>
    <source>
        <strain evidence="2 3">NBRC 14228</strain>
    </source>
</reference>
<dbReference type="AlphaFoldDB" id="A0A4Y3VTC6"/>
<organism evidence="2 3">
    <name type="scientific">Streptomyces spinoverrucosus</name>
    <dbReference type="NCBI Taxonomy" id="284043"/>
    <lineage>
        <taxon>Bacteria</taxon>
        <taxon>Bacillati</taxon>
        <taxon>Actinomycetota</taxon>
        <taxon>Actinomycetes</taxon>
        <taxon>Kitasatosporales</taxon>
        <taxon>Streptomycetaceae</taxon>
        <taxon>Streptomyces</taxon>
    </lineage>
</organism>
<dbReference type="EMBL" id="BJND01000098">
    <property type="protein sequence ID" value="GEC10234.1"/>
    <property type="molecule type" value="Genomic_DNA"/>
</dbReference>
<feature type="compositionally biased region" description="Basic and acidic residues" evidence="1">
    <location>
        <begin position="1"/>
        <end position="13"/>
    </location>
</feature>
<proteinExistence type="predicted"/>
<evidence type="ECO:0000313" key="2">
    <source>
        <dbReference type="EMBL" id="GEC10234.1"/>
    </source>
</evidence>
<protein>
    <submittedName>
        <fullName evidence="2">Uncharacterized protein</fullName>
    </submittedName>
</protein>
<comment type="caution">
    <text evidence="2">The sequence shown here is derived from an EMBL/GenBank/DDBJ whole genome shotgun (WGS) entry which is preliminary data.</text>
</comment>
<dbReference type="RefSeq" id="WP_141315606.1">
    <property type="nucleotide sequence ID" value="NZ_BJND01000098.1"/>
</dbReference>
<accession>A0A4Y3VTC6</accession>